<gene>
    <name evidence="3" type="ORF">KI387_025645</name>
</gene>
<proteinExistence type="inferred from homology"/>
<dbReference type="Gene3D" id="3.40.50.2000">
    <property type="entry name" value="Glycogen Phosphorylase B"/>
    <property type="match status" value="2"/>
</dbReference>
<dbReference type="GO" id="GO:0080044">
    <property type="term" value="F:quercetin 7-O-glucosyltransferase activity"/>
    <property type="evidence" value="ECO:0007669"/>
    <property type="project" value="TreeGrafter"/>
</dbReference>
<evidence type="ECO:0000256" key="1">
    <source>
        <dbReference type="ARBA" id="ARBA00009995"/>
    </source>
</evidence>
<name>A0AA38L7F0_TAXCH</name>
<comment type="similarity">
    <text evidence="1">Belongs to the UDP-glycosyltransferase family.</text>
</comment>
<feature type="non-terminal residue" evidence="3">
    <location>
        <position position="1"/>
    </location>
</feature>
<protein>
    <submittedName>
        <fullName evidence="3">Uncharacterized protein</fullName>
    </submittedName>
</protein>
<accession>A0AA38L7F0</accession>
<reference evidence="3 4" key="1">
    <citation type="journal article" date="2021" name="Nat. Plants">
        <title>The Taxus genome provides insights into paclitaxel biosynthesis.</title>
        <authorList>
            <person name="Xiong X."/>
            <person name="Gou J."/>
            <person name="Liao Q."/>
            <person name="Li Y."/>
            <person name="Zhou Q."/>
            <person name="Bi G."/>
            <person name="Li C."/>
            <person name="Du R."/>
            <person name="Wang X."/>
            <person name="Sun T."/>
            <person name="Guo L."/>
            <person name="Liang H."/>
            <person name="Lu P."/>
            <person name="Wu Y."/>
            <person name="Zhang Z."/>
            <person name="Ro D.K."/>
            <person name="Shang Y."/>
            <person name="Huang S."/>
            <person name="Yan J."/>
        </authorList>
    </citation>
    <scope>NUCLEOTIDE SEQUENCE [LARGE SCALE GENOMIC DNA]</scope>
    <source>
        <strain evidence="3">Ta-2019</strain>
    </source>
</reference>
<dbReference type="AlphaFoldDB" id="A0AA38L7F0"/>
<feature type="non-terminal residue" evidence="3">
    <location>
        <position position="206"/>
    </location>
</feature>
<feature type="compositionally biased region" description="Polar residues" evidence="2">
    <location>
        <begin position="1"/>
        <end position="14"/>
    </location>
</feature>
<organism evidence="3 4">
    <name type="scientific">Taxus chinensis</name>
    <name type="common">Chinese yew</name>
    <name type="synonym">Taxus wallichiana var. chinensis</name>
    <dbReference type="NCBI Taxonomy" id="29808"/>
    <lineage>
        <taxon>Eukaryota</taxon>
        <taxon>Viridiplantae</taxon>
        <taxon>Streptophyta</taxon>
        <taxon>Embryophyta</taxon>
        <taxon>Tracheophyta</taxon>
        <taxon>Spermatophyta</taxon>
        <taxon>Pinopsida</taxon>
        <taxon>Pinidae</taxon>
        <taxon>Conifers II</taxon>
        <taxon>Cupressales</taxon>
        <taxon>Taxaceae</taxon>
        <taxon>Taxus</taxon>
    </lineage>
</organism>
<evidence type="ECO:0000256" key="2">
    <source>
        <dbReference type="SAM" id="MobiDB-lite"/>
    </source>
</evidence>
<sequence length="206" mass="23176">PLEGNNTDHVQSLSVKKKEPKKGQAISDVKKPYVLYTGYIPHGFYEEKMRGIIDYIPGLPPLELEDLPTDIQAGDPSNIVHQLVLQQLPFVEEAAWIIGNTVYELETAASDAIKEKCPLRSIGPLLPSIYQEGKVKEEESSVVISRSLSLWEEFDCLPWLDSKRRCSVVYVSFGSRAQMSKAQVQEIAKGLMESEQAFLWVVRPDL</sequence>
<comment type="caution">
    <text evidence="3">The sequence shown here is derived from an EMBL/GenBank/DDBJ whole genome shotgun (WGS) entry which is preliminary data.</text>
</comment>
<dbReference type="OMA" id="RRDMWEA"/>
<keyword evidence="4" id="KW-1185">Reference proteome</keyword>
<dbReference type="SUPFAM" id="SSF53756">
    <property type="entry name" value="UDP-Glycosyltransferase/glycogen phosphorylase"/>
    <property type="match status" value="1"/>
</dbReference>
<evidence type="ECO:0000313" key="4">
    <source>
        <dbReference type="Proteomes" id="UP000824469"/>
    </source>
</evidence>
<dbReference type="Proteomes" id="UP000824469">
    <property type="component" value="Unassembled WGS sequence"/>
</dbReference>
<dbReference type="EMBL" id="JAHRHJ020000006">
    <property type="protein sequence ID" value="KAH9310610.1"/>
    <property type="molecule type" value="Genomic_DNA"/>
</dbReference>
<dbReference type="PANTHER" id="PTHR11926:SF774">
    <property type="entry name" value="UDP-GLYCOSYLTRANSFERASE 85A1-RELATED"/>
    <property type="match status" value="1"/>
</dbReference>
<evidence type="ECO:0000313" key="3">
    <source>
        <dbReference type="EMBL" id="KAH9310610.1"/>
    </source>
</evidence>
<feature type="region of interest" description="Disordered" evidence="2">
    <location>
        <begin position="1"/>
        <end position="23"/>
    </location>
</feature>
<dbReference type="PANTHER" id="PTHR11926">
    <property type="entry name" value="GLUCOSYL/GLUCURONOSYL TRANSFERASES"/>
    <property type="match status" value="1"/>
</dbReference>
<dbReference type="GO" id="GO:0080043">
    <property type="term" value="F:quercetin 3-O-glucosyltransferase activity"/>
    <property type="evidence" value="ECO:0007669"/>
    <property type="project" value="TreeGrafter"/>
</dbReference>